<dbReference type="GO" id="GO:0046964">
    <property type="term" value="F:3'-phosphoadenosine 5'-phosphosulfate transmembrane transporter activity"/>
    <property type="evidence" value="ECO:0007669"/>
    <property type="project" value="TreeGrafter"/>
</dbReference>
<keyword evidence="9" id="KW-1185">Reference proteome</keyword>
<keyword evidence="2" id="KW-0813">Transport</keyword>
<dbReference type="Pfam" id="PF08449">
    <property type="entry name" value="UAA"/>
    <property type="match status" value="1"/>
</dbReference>
<dbReference type="Proteomes" id="UP001165122">
    <property type="component" value="Unassembled WGS sequence"/>
</dbReference>
<evidence type="ECO:0000256" key="2">
    <source>
        <dbReference type="ARBA" id="ARBA00022448"/>
    </source>
</evidence>
<feature type="transmembrane region" description="Helical" evidence="7">
    <location>
        <begin position="186"/>
        <end position="205"/>
    </location>
</feature>
<feature type="transmembrane region" description="Helical" evidence="7">
    <location>
        <begin position="313"/>
        <end position="331"/>
    </location>
</feature>
<evidence type="ECO:0000256" key="7">
    <source>
        <dbReference type="SAM" id="Phobius"/>
    </source>
</evidence>
<evidence type="ECO:0000313" key="8">
    <source>
        <dbReference type="EMBL" id="GMH64536.1"/>
    </source>
</evidence>
<protein>
    <submittedName>
        <fullName evidence="8">Uncharacterized protein</fullName>
    </submittedName>
</protein>
<comment type="caution">
    <text evidence="8">The sequence shown here is derived from an EMBL/GenBank/DDBJ whole genome shotgun (WGS) entry which is preliminary data.</text>
</comment>
<dbReference type="AlphaFoldDB" id="A0A9W7A2I2"/>
<evidence type="ECO:0000256" key="6">
    <source>
        <dbReference type="SAM" id="MobiDB-lite"/>
    </source>
</evidence>
<evidence type="ECO:0000256" key="3">
    <source>
        <dbReference type="ARBA" id="ARBA00022692"/>
    </source>
</evidence>
<dbReference type="OrthoDB" id="43032at2759"/>
<feature type="transmembrane region" description="Helical" evidence="7">
    <location>
        <begin position="351"/>
        <end position="371"/>
    </location>
</feature>
<dbReference type="InterPro" id="IPR013657">
    <property type="entry name" value="SCL35B1-4/HUT1"/>
</dbReference>
<feature type="transmembrane region" description="Helical" evidence="7">
    <location>
        <begin position="154"/>
        <end position="180"/>
    </location>
</feature>
<dbReference type="GO" id="GO:0000139">
    <property type="term" value="C:Golgi membrane"/>
    <property type="evidence" value="ECO:0007669"/>
    <property type="project" value="TreeGrafter"/>
</dbReference>
<dbReference type="PANTHER" id="PTHR10778:SF8">
    <property type="entry name" value="ADENOSINE 3'-PHOSPHO 5'-PHOSPHOSULFATE TRANSPORTER 2"/>
    <property type="match status" value="1"/>
</dbReference>
<feature type="compositionally biased region" description="Low complexity" evidence="6">
    <location>
        <begin position="83"/>
        <end position="100"/>
    </location>
</feature>
<evidence type="ECO:0000313" key="9">
    <source>
        <dbReference type="Proteomes" id="UP001165122"/>
    </source>
</evidence>
<reference evidence="9" key="1">
    <citation type="journal article" date="2023" name="Commun. Biol.">
        <title>Genome analysis of Parmales, the sister group of diatoms, reveals the evolutionary specialization of diatoms from phago-mixotrophs to photoautotrophs.</title>
        <authorList>
            <person name="Ban H."/>
            <person name="Sato S."/>
            <person name="Yoshikawa S."/>
            <person name="Yamada K."/>
            <person name="Nakamura Y."/>
            <person name="Ichinomiya M."/>
            <person name="Sato N."/>
            <person name="Blanc-Mathieu R."/>
            <person name="Endo H."/>
            <person name="Kuwata A."/>
            <person name="Ogata H."/>
        </authorList>
    </citation>
    <scope>NUCLEOTIDE SEQUENCE [LARGE SCALE GENOMIC DNA]</scope>
    <source>
        <strain evidence="9">NIES 3700</strain>
    </source>
</reference>
<feature type="transmembrane region" description="Helical" evidence="7">
    <location>
        <begin position="413"/>
        <end position="430"/>
    </location>
</feature>
<dbReference type="PANTHER" id="PTHR10778">
    <property type="entry name" value="SOLUTE CARRIER FAMILY 35 MEMBER B"/>
    <property type="match status" value="1"/>
</dbReference>
<sequence>MSLPPPPIWNDAASTFSTSNNPPLSLNSPSHPRTRTNSITQILNSIPILPVIQSFEDQPTPINTPPPSTGASRLHPPSSLELTYGTTAPPPGADAASGTGNLIPPHKTFGLTSRYSSKSSSSSTASPKNLTEIRSSNLTILTINLTPYTRQSQYLLLASGVFCFTLIYGFLQELVIVGIFDKKLSLFLAFTQFLGYTVLSLGVFLRQKIIDTKLSPCEILTIFLKRIPWLKFLQIAFLRTLDLSLTNISMQYVSYPTKTLMKSSRVIFTMIFGSFIMGKRHKRSDYLIVITMVLGLGIFIVAESRGKESDKNFEWIGILMLLCSLTCDGFVVNSNEMLMNNWDLGQDEFILALYVLAGIICLTLFCTFGYLGSSCAGAITKHFGALSMSITSTARKAVTLFLSFLIFPKECSGMHIVGMVTFVGALGVKGSKSRVRKYEKEKSGGKREEVERNL</sequence>
<dbReference type="EMBL" id="BRXW01000543">
    <property type="protein sequence ID" value="GMH64536.1"/>
    <property type="molecule type" value="Genomic_DNA"/>
</dbReference>
<proteinExistence type="predicted"/>
<comment type="subcellular location">
    <subcellularLocation>
        <location evidence="1">Membrane</location>
        <topology evidence="1">Multi-pass membrane protein</topology>
    </subcellularLocation>
</comment>
<evidence type="ECO:0000256" key="4">
    <source>
        <dbReference type="ARBA" id="ARBA00022989"/>
    </source>
</evidence>
<feature type="region of interest" description="Disordered" evidence="6">
    <location>
        <begin position="1"/>
        <end position="35"/>
    </location>
</feature>
<keyword evidence="5 7" id="KW-0472">Membrane</keyword>
<feature type="compositionally biased region" description="Low complexity" evidence="6">
    <location>
        <begin position="19"/>
        <end position="30"/>
    </location>
</feature>
<name>A0A9W7A2I2_9STRA</name>
<evidence type="ECO:0000256" key="5">
    <source>
        <dbReference type="ARBA" id="ARBA00023136"/>
    </source>
</evidence>
<keyword evidence="4 7" id="KW-1133">Transmembrane helix</keyword>
<organism evidence="8 9">
    <name type="scientific">Triparma laevis f. longispina</name>
    <dbReference type="NCBI Taxonomy" id="1714387"/>
    <lineage>
        <taxon>Eukaryota</taxon>
        <taxon>Sar</taxon>
        <taxon>Stramenopiles</taxon>
        <taxon>Ochrophyta</taxon>
        <taxon>Bolidophyceae</taxon>
        <taxon>Parmales</taxon>
        <taxon>Triparmaceae</taxon>
        <taxon>Triparma</taxon>
    </lineage>
</organism>
<feature type="region of interest" description="Disordered" evidence="6">
    <location>
        <begin position="56"/>
        <end position="100"/>
    </location>
</feature>
<feature type="transmembrane region" description="Helical" evidence="7">
    <location>
        <begin position="284"/>
        <end position="301"/>
    </location>
</feature>
<keyword evidence="3 7" id="KW-0812">Transmembrane</keyword>
<evidence type="ECO:0000256" key="1">
    <source>
        <dbReference type="ARBA" id="ARBA00004141"/>
    </source>
</evidence>
<accession>A0A9W7A2I2</accession>
<gene>
    <name evidence="8" type="ORF">TrLO_g13465</name>
</gene>
<dbReference type="GO" id="GO:0005789">
    <property type="term" value="C:endoplasmic reticulum membrane"/>
    <property type="evidence" value="ECO:0007669"/>
    <property type="project" value="TreeGrafter"/>
</dbReference>